<sequence>MNVSQAGSVARAAWLICCNQSGVQPELPEGPRLTQAALLGVLALLVLCGVLFLGGGLLLRAQGLTALLAHEWQASPEAESGSDHS</sequence>
<evidence type="ECO:0000313" key="6">
    <source>
        <dbReference type="EMBL" id="KAF6453896.1"/>
    </source>
</evidence>
<feature type="transmembrane region" description="Helical" evidence="5">
    <location>
        <begin position="36"/>
        <end position="59"/>
    </location>
</feature>
<dbReference type="PANTHER" id="PTHR28649">
    <property type="entry name" value="PROTEIN REPRIMO-RELATED"/>
    <property type="match status" value="1"/>
</dbReference>
<accession>A0A7J8G1W9</accession>
<dbReference type="EMBL" id="JACASF010000010">
    <property type="protein sequence ID" value="KAF6453896.1"/>
    <property type="molecule type" value="Genomic_DNA"/>
</dbReference>
<dbReference type="AlphaFoldDB" id="A0A7J8G1W9"/>
<comment type="subcellular location">
    <subcellularLocation>
        <location evidence="1">Membrane</location>
        <topology evidence="1">Single-pass membrane protein</topology>
    </subcellularLocation>
</comment>
<protein>
    <submittedName>
        <fullName evidence="6">Small integral membrane protein 41</fullName>
    </submittedName>
</protein>
<dbReference type="InParanoid" id="A0A7J8G1W9"/>
<keyword evidence="3 5" id="KW-1133">Transmembrane helix</keyword>
<evidence type="ECO:0000256" key="5">
    <source>
        <dbReference type="SAM" id="Phobius"/>
    </source>
</evidence>
<evidence type="ECO:0000313" key="7">
    <source>
        <dbReference type="Proteomes" id="UP000550707"/>
    </source>
</evidence>
<comment type="caution">
    <text evidence="6">The sequence shown here is derived from an EMBL/GenBank/DDBJ whole genome shotgun (WGS) entry which is preliminary data.</text>
</comment>
<keyword evidence="2 5" id="KW-0812">Transmembrane</keyword>
<organism evidence="6 7">
    <name type="scientific">Molossus molossus</name>
    <name type="common">Pallas' mastiff bat</name>
    <name type="synonym">Vespertilio molossus</name>
    <dbReference type="NCBI Taxonomy" id="27622"/>
    <lineage>
        <taxon>Eukaryota</taxon>
        <taxon>Metazoa</taxon>
        <taxon>Chordata</taxon>
        <taxon>Craniata</taxon>
        <taxon>Vertebrata</taxon>
        <taxon>Euteleostomi</taxon>
        <taxon>Mammalia</taxon>
        <taxon>Eutheria</taxon>
        <taxon>Laurasiatheria</taxon>
        <taxon>Chiroptera</taxon>
        <taxon>Yangochiroptera</taxon>
        <taxon>Molossidae</taxon>
        <taxon>Molossus</taxon>
    </lineage>
</organism>
<evidence type="ECO:0000256" key="1">
    <source>
        <dbReference type="ARBA" id="ARBA00004167"/>
    </source>
</evidence>
<dbReference type="Proteomes" id="UP000550707">
    <property type="component" value="Unassembled WGS sequence"/>
</dbReference>
<dbReference type="OrthoDB" id="9630798at2759"/>
<name>A0A7J8G1W9_MOLMO</name>
<evidence type="ECO:0000256" key="2">
    <source>
        <dbReference type="ARBA" id="ARBA00022692"/>
    </source>
</evidence>
<reference evidence="6 7" key="1">
    <citation type="journal article" date="2020" name="Nature">
        <title>Six reference-quality genomes reveal evolution of bat adaptations.</title>
        <authorList>
            <person name="Jebb D."/>
            <person name="Huang Z."/>
            <person name="Pippel M."/>
            <person name="Hughes G.M."/>
            <person name="Lavrichenko K."/>
            <person name="Devanna P."/>
            <person name="Winkler S."/>
            <person name="Jermiin L.S."/>
            <person name="Skirmuntt E.C."/>
            <person name="Katzourakis A."/>
            <person name="Burkitt-Gray L."/>
            <person name="Ray D.A."/>
            <person name="Sullivan K.A.M."/>
            <person name="Roscito J.G."/>
            <person name="Kirilenko B.M."/>
            <person name="Davalos L.M."/>
            <person name="Corthals A.P."/>
            <person name="Power M.L."/>
            <person name="Jones G."/>
            <person name="Ransome R.D."/>
            <person name="Dechmann D.K.N."/>
            <person name="Locatelli A.G."/>
            <person name="Puechmaille S.J."/>
            <person name="Fedrigo O."/>
            <person name="Jarvis E.D."/>
            <person name="Hiller M."/>
            <person name="Vernes S.C."/>
            <person name="Myers E.W."/>
            <person name="Teeling E.C."/>
        </authorList>
    </citation>
    <scope>NUCLEOTIDE SEQUENCE [LARGE SCALE GENOMIC DNA]</scope>
    <source>
        <strain evidence="6">MMolMol1</strain>
        <tissue evidence="6">Muscle</tissue>
    </source>
</reference>
<dbReference type="InterPro" id="IPR043383">
    <property type="entry name" value="Reprimo_fam"/>
</dbReference>
<evidence type="ECO:0000256" key="4">
    <source>
        <dbReference type="ARBA" id="ARBA00023136"/>
    </source>
</evidence>
<keyword evidence="7" id="KW-1185">Reference proteome</keyword>
<dbReference type="PANTHER" id="PTHR28649:SF1">
    <property type="entry name" value="SMALL INTEGRAL MEMBRANE PROTEIN 41"/>
    <property type="match status" value="1"/>
</dbReference>
<keyword evidence="4 5" id="KW-0472">Membrane</keyword>
<gene>
    <name evidence="6" type="ORF">HJG59_017029</name>
</gene>
<proteinExistence type="predicted"/>
<dbReference type="GO" id="GO:0016020">
    <property type="term" value="C:membrane"/>
    <property type="evidence" value="ECO:0007669"/>
    <property type="project" value="UniProtKB-SubCell"/>
</dbReference>
<evidence type="ECO:0000256" key="3">
    <source>
        <dbReference type="ARBA" id="ARBA00022989"/>
    </source>
</evidence>